<feature type="domain" description="Large ribosomal subunit protein uL15/eL18" evidence="7">
    <location>
        <begin position="73"/>
        <end position="142"/>
    </location>
</feature>
<dbReference type="PANTHER" id="PTHR12934">
    <property type="entry name" value="50S RIBOSOMAL PROTEIN L15"/>
    <property type="match status" value="1"/>
</dbReference>
<keyword evidence="4" id="KW-0699">rRNA-binding</keyword>
<evidence type="ECO:0000256" key="3">
    <source>
        <dbReference type="ARBA" id="ARBA00023274"/>
    </source>
</evidence>
<proteinExistence type="inferred from homology"/>
<dbReference type="HAMAP" id="MF_01341">
    <property type="entry name" value="Ribosomal_uL15"/>
    <property type="match status" value="1"/>
</dbReference>
<dbReference type="GO" id="GO:0022625">
    <property type="term" value="C:cytosolic large ribosomal subunit"/>
    <property type="evidence" value="ECO:0007669"/>
    <property type="project" value="TreeGrafter"/>
</dbReference>
<feature type="region of interest" description="Disordered" evidence="6">
    <location>
        <begin position="1"/>
        <end position="67"/>
    </location>
</feature>
<protein>
    <recommendedName>
        <fullName evidence="4">Large ribosomal subunit protein uL15</fullName>
    </recommendedName>
</protein>
<comment type="subunit">
    <text evidence="4">Part of the 50S ribosomal subunit.</text>
</comment>
<keyword evidence="4" id="KW-0694">RNA-binding</keyword>
<dbReference type="AlphaFoldDB" id="A0A2M7H3S1"/>
<feature type="compositionally biased region" description="Basic residues" evidence="6">
    <location>
        <begin position="160"/>
        <end position="169"/>
    </location>
</feature>
<dbReference type="InterPro" id="IPR030878">
    <property type="entry name" value="Ribosomal_uL15"/>
</dbReference>
<organism evidence="8 9">
    <name type="scientific">Candidatus Kerfeldbacteria bacterium CG15_BIG_FIL_POST_REV_8_21_14_020_45_12</name>
    <dbReference type="NCBI Taxonomy" id="2014247"/>
    <lineage>
        <taxon>Bacteria</taxon>
        <taxon>Candidatus Kerfeldiibacteriota</taxon>
    </lineage>
</organism>
<evidence type="ECO:0000256" key="2">
    <source>
        <dbReference type="ARBA" id="ARBA00022980"/>
    </source>
</evidence>
<evidence type="ECO:0000256" key="6">
    <source>
        <dbReference type="SAM" id="MobiDB-lite"/>
    </source>
</evidence>
<evidence type="ECO:0000256" key="4">
    <source>
        <dbReference type="HAMAP-Rule" id="MF_01341"/>
    </source>
</evidence>
<dbReference type="Gene3D" id="3.100.10.10">
    <property type="match status" value="1"/>
</dbReference>
<name>A0A2M7H3S1_9BACT</name>
<evidence type="ECO:0000259" key="7">
    <source>
        <dbReference type="Pfam" id="PF00828"/>
    </source>
</evidence>
<dbReference type="PROSITE" id="PS00475">
    <property type="entry name" value="RIBOSOMAL_L15"/>
    <property type="match status" value="1"/>
</dbReference>
<evidence type="ECO:0000256" key="5">
    <source>
        <dbReference type="RuleBase" id="RU003888"/>
    </source>
</evidence>
<reference evidence="8 9" key="1">
    <citation type="submission" date="2017-09" db="EMBL/GenBank/DDBJ databases">
        <title>Depth-based differentiation of microbial function through sediment-hosted aquifers and enrichment of novel symbionts in the deep terrestrial subsurface.</title>
        <authorList>
            <person name="Probst A.J."/>
            <person name="Ladd B."/>
            <person name="Jarett J.K."/>
            <person name="Geller-Mcgrath D.E."/>
            <person name="Sieber C.M."/>
            <person name="Emerson J.B."/>
            <person name="Anantharaman K."/>
            <person name="Thomas B.C."/>
            <person name="Malmstrom R."/>
            <person name="Stieglmeier M."/>
            <person name="Klingl A."/>
            <person name="Woyke T."/>
            <person name="Ryan C.M."/>
            <person name="Banfield J.F."/>
        </authorList>
    </citation>
    <scope>NUCLEOTIDE SEQUENCE [LARGE SCALE GENOMIC DNA]</scope>
    <source>
        <strain evidence="8">CG15_BIG_FIL_POST_REV_8_21_14_020_45_12</strain>
    </source>
</reference>
<comment type="similarity">
    <text evidence="1 4 5">Belongs to the universal ribosomal protein uL15 family.</text>
</comment>
<accession>A0A2M7H3S1</accession>
<dbReference type="InterPro" id="IPR005749">
    <property type="entry name" value="Ribosomal_uL15_bac-type"/>
</dbReference>
<comment type="function">
    <text evidence="4">Binds to the 23S rRNA.</text>
</comment>
<dbReference type="InterPro" id="IPR001196">
    <property type="entry name" value="Ribosomal_uL15_CS"/>
</dbReference>
<dbReference type="Pfam" id="PF00828">
    <property type="entry name" value="Ribosomal_L27A"/>
    <property type="match status" value="1"/>
</dbReference>
<evidence type="ECO:0000313" key="8">
    <source>
        <dbReference type="EMBL" id="PIW36877.1"/>
    </source>
</evidence>
<dbReference type="GO" id="GO:0006412">
    <property type="term" value="P:translation"/>
    <property type="evidence" value="ECO:0007669"/>
    <property type="project" value="UniProtKB-UniRule"/>
</dbReference>
<dbReference type="EMBL" id="PFGC01000037">
    <property type="protein sequence ID" value="PIW36877.1"/>
    <property type="molecule type" value="Genomic_DNA"/>
</dbReference>
<dbReference type="InterPro" id="IPR021131">
    <property type="entry name" value="Ribosomal_uL15/eL18"/>
</dbReference>
<gene>
    <name evidence="4 8" type="primary">rplO</name>
    <name evidence="8" type="ORF">COW24_02875</name>
</gene>
<dbReference type="PANTHER" id="PTHR12934:SF11">
    <property type="entry name" value="LARGE RIBOSOMAL SUBUNIT PROTEIN UL15M"/>
    <property type="match status" value="1"/>
</dbReference>
<feature type="region of interest" description="Disordered" evidence="6">
    <location>
        <begin position="147"/>
        <end position="169"/>
    </location>
</feature>
<dbReference type="Proteomes" id="UP000230292">
    <property type="component" value="Unassembled WGS sequence"/>
</dbReference>
<sequence>MLSASQLPKTPGRKKKRVGRGDSSSGNYSGRGMKGQRSRSGGKGGLKLRGLKQSMMAAPKKKGFSPRYPASQIVNLTELDKHFTAGAEVNAAVLYEKDLVVSPFKAIKILGDGKLTKKLSIKVQAASKSAQEAITAAGGEFEAIPLPGRQKKTLSDKAKVKAKAKPSAS</sequence>
<dbReference type="NCBIfam" id="TIGR01071">
    <property type="entry name" value="rplO_bact"/>
    <property type="match status" value="1"/>
</dbReference>
<dbReference type="SUPFAM" id="SSF52080">
    <property type="entry name" value="Ribosomal proteins L15p and L18e"/>
    <property type="match status" value="1"/>
</dbReference>
<dbReference type="GO" id="GO:0019843">
    <property type="term" value="F:rRNA binding"/>
    <property type="evidence" value="ECO:0007669"/>
    <property type="project" value="UniProtKB-UniRule"/>
</dbReference>
<comment type="caution">
    <text evidence="8">The sequence shown here is derived from an EMBL/GenBank/DDBJ whole genome shotgun (WGS) entry which is preliminary data.</text>
</comment>
<evidence type="ECO:0000256" key="1">
    <source>
        <dbReference type="ARBA" id="ARBA00007320"/>
    </source>
</evidence>
<dbReference type="GO" id="GO:0003735">
    <property type="term" value="F:structural constituent of ribosome"/>
    <property type="evidence" value="ECO:0007669"/>
    <property type="project" value="InterPro"/>
</dbReference>
<keyword evidence="3 4" id="KW-0687">Ribonucleoprotein</keyword>
<dbReference type="InterPro" id="IPR036227">
    <property type="entry name" value="Ribosomal_uL15/eL18_sf"/>
</dbReference>
<evidence type="ECO:0000313" key="9">
    <source>
        <dbReference type="Proteomes" id="UP000230292"/>
    </source>
</evidence>
<keyword evidence="2 4" id="KW-0689">Ribosomal protein</keyword>